<dbReference type="InterPro" id="IPR013657">
    <property type="entry name" value="SCL35B1-4/HUT1"/>
</dbReference>
<keyword evidence="3" id="KW-0813">Transport</keyword>
<evidence type="ECO:0000256" key="4">
    <source>
        <dbReference type="ARBA" id="ARBA00022692"/>
    </source>
</evidence>
<evidence type="ECO:0000256" key="8">
    <source>
        <dbReference type="SAM" id="Phobius"/>
    </source>
</evidence>
<feature type="transmembrane region" description="Helical" evidence="8">
    <location>
        <begin position="240"/>
        <end position="267"/>
    </location>
</feature>
<dbReference type="PANTHER" id="PTHR10778">
    <property type="entry name" value="SOLUTE CARRIER FAMILY 35 MEMBER B"/>
    <property type="match status" value="1"/>
</dbReference>
<sequence>MSDLSDPALVEISLTSDARPADKTKSEGGEVTNPKALVMGEQSTRKLVVCAAGIFICYFYYGILQEKITKGKYGEGDNTEKFTFTLSLVFVQCIINSIYARIAMMFFTKERDTTPKRLFAVCSLTYLGAMLASNHSLQHVAYPTQVLGKSIKPIPVMILGVLFAGKRYPLAKYFCVLLIVTGVALFMYKDKKVVAHSENKSLIGMGEILLLISLTLDGLTGASQDRMRSFHKTGANSMMLFVNLFSVLWLGIGLVATGEIFSFISFASRYPSVLFNMISFSLASALGQMFIFMTVTSFGPLTCSIITTTRKFFTILASVLIFQNPMSSRQWLGTSLVFVGLGLDSVYGKERKKTTS</sequence>
<dbReference type="Proteomes" id="UP000735302">
    <property type="component" value="Unassembled WGS sequence"/>
</dbReference>
<keyword evidence="7 8" id="KW-0472">Membrane</keyword>
<keyword evidence="4 8" id="KW-0812">Transmembrane</keyword>
<dbReference type="EMBL" id="BLXT01003614">
    <property type="protein sequence ID" value="GFO02629.1"/>
    <property type="molecule type" value="Genomic_DNA"/>
</dbReference>
<dbReference type="GO" id="GO:0005460">
    <property type="term" value="F:UDP-glucose transmembrane transporter activity"/>
    <property type="evidence" value="ECO:0007669"/>
    <property type="project" value="TreeGrafter"/>
</dbReference>
<evidence type="ECO:0000256" key="7">
    <source>
        <dbReference type="ARBA" id="ARBA00023136"/>
    </source>
</evidence>
<feature type="transmembrane region" description="Helical" evidence="8">
    <location>
        <begin position="47"/>
        <end position="64"/>
    </location>
</feature>
<keyword evidence="5" id="KW-0256">Endoplasmic reticulum</keyword>
<dbReference type="GO" id="GO:0000139">
    <property type="term" value="C:Golgi membrane"/>
    <property type="evidence" value="ECO:0007669"/>
    <property type="project" value="TreeGrafter"/>
</dbReference>
<reference evidence="9 10" key="1">
    <citation type="journal article" date="2021" name="Elife">
        <title>Chloroplast acquisition without the gene transfer in kleptoplastic sea slugs, Plakobranchus ocellatus.</title>
        <authorList>
            <person name="Maeda T."/>
            <person name="Takahashi S."/>
            <person name="Yoshida T."/>
            <person name="Shimamura S."/>
            <person name="Takaki Y."/>
            <person name="Nagai Y."/>
            <person name="Toyoda A."/>
            <person name="Suzuki Y."/>
            <person name="Arimoto A."/>
            <person name="Ishii H."/>
            <person name="Satoh N."/>
            <person name="Nishiyama T."/>
            <person name="Hasebe M."/>
            <person name="Maruyama T."/>
            <person name="Minagawa J."/>
            <person name="Obokata J."/>
            <person name="Shigenobu S."/>
        </authorList>
    </citation>
    <scope>NUCLEOTIDE SEQUENCE [LARGE SCALE GENOMIC DNA]</scope>
</reference>
<dbReference type="Pfam" id="PF08449">
    <property type="entry name" value="UAA"/>
    <property type="match status" value="1"/>
</dbReference>
<evidence type="ECO:0000313" key="10">
    <source>
        <dbReference type="Proteomes" id="UP000735302"/>
    </source>
</evidence>
<dbReference type="GO" id="GO:0005459">
    <property type="term" value="F:UDP-galactose transmembrane transporter activity"/>
    <property type="evidence" value="ECO:0007669"/>
    <property type="project" value="TreeGrafter"/>
</dbReference>
<evidence type="ECO:0000256" key="5">
    <source>
        <dbReference type="ARBA" id="ARBA00022824"/>
    </source>
</evidence>
<evidence type="ECO:0000256" key="6">
    <source>
        <dbReference type="ARBA" id="ARBA00022989"/>
    </source>
</evidence>
<evidence type="ECO:0000256" key="3">
    <source>
        <dbReference type="ARBA" id="ARBA00022448"/>
    </source>
</evidence>
<comment type="similarity">
    <text evidence="2">Belongs to the nucleotide-sugar transporter family. SLC35B subfamily.</text>
</comment>
<dbReference type="AlphaFoldDB" id="A0AAV4A4L9"/>
<comment type="caution">
    <text evidence="9">The sequence shown here is derived from an EMBL/GenBank/DDBJ whole genome shotgun (WGS) entry which is preliminary data.</text>
</comment>
<evidence type="ECO:0000256" key="1">
    <source>
        <dbReference type="ARBA" id="ARBA00004477"/>
    </source>
</evidence>
<feature type="transmembrane region" description="Helical" evidence="8">
    <location>
        <begin position="146"/>
        <end position="163"/>
    </location>
</feature>
<feature type="transmembrane region" description="Helical" evidence="8">
    <location>
        <begin position="84"/>
        <end position="106"/>
    </location>
</feature>
<dbReference type="SUPFAM" id="SSF103481">
    <property type="entry name" value="Multidrug resistance efflux transporter EmrE"/>
    <property type="match status" value="2"/>
</dbReference>
<accession>A0AAV4A4L9</accession>
<keyword evidence="10" id="KW-1185">Reference proteome</keyword>
<evidence type="ECO:0000256" key="2">
    <source>
        <dbReference type="ARBA" id="ARBA00010694"/>
    </source>
</evidence>
<proteinExistence type="inferred from homology"/>
<gene>
    <name evidence="9" type="ORF">PoB_002913400</name>
</gene>
<organism evidence="9 10">
    <name type="scientific">Plakobranchus ocellatus</name>
    <dbReference type="NCBI Taxonomy" id="259542"/>
    <lineage>
        <taxon>Eukaryota</taxon>
        <taxon>Metazoa</taxon>
        <taxon>Spiralia</taxon>
        <taxon>Lophotrochozoa</taxon>
        <taxon>Mollusca</taxon>
        <taxon>Gastropoda</taxon>
        <taxon>Heterobranchia</taxon>
        <taxon>Euthyneura</taxon>
        <taxon>Panpulmonata</taxon>
        <taxon>Sacoglossa</taxon>
        <taxon>Placobranchoidea</taxon>
        <taxon>Plakobranchidae</taxon>
        <taxon>Plakobranchus</taxon>
    </lineage>
</organism>
<evidence type="ECO:0000313" key="9">
    <source>
        <dbReference type="EMBL" id="GFO02629.1"/>
    </source>
</evidence>
<dbReference type="PANTHER" id="PTHR10778:SF10">
    <property type="entry name" value="SOLUTE CARRIER FAMILY 35 MEMBER B1"/>
    <property type="match status" value="1"/>
</dbReference>
<dbReference type="GO" id="GO:0005789">
    <property type="term" value="C:endoplasmic reticulum membrane"/>
    <property type="evidence" value="ECO:0007669"/>
    <property type="project" value="UniProtKB-SubCell"/>
</dbReference>
<feature type="transmembrane region" description="Helical" evidence="8">
    <location>
        <begin position="118"/>
        <end position="134"/>
    </location>
</feature>
<keyword evidence="6 8" id="KW-1133">Transmembrane helix</keyword>
<protein>
    <submittedName>
        <fullName evidence="9">Solute carrier family 35 member b1</fullName>
    </submittedName>
</protein>
<comment type="subcellular location">
    <subcellularLocation>
        <location evidence="1">Endoplasmic reticulum membrane</location>
        <topology evidence="1">Multi-pass membrane protein</topology>
    </subcellularLocation>
</comment>
<feature type="transmembrane region" description="Helical" evidence="8">
    <location>
        <begin position="201"/>
        <end position="219"/>
    </location>
</feature>
<feature type="transmembrane region" description="Helical" evidence="8">
    <location>
        <begin position="170"/>
        <end position="189"/>
    </location>
</feature>
<name>A0AAV4A4L9_9GAST</name>
<dbReference type="InterPro" id="IPR037185">
    <property type="entry name" value="EmrE-like"/>
</dbReference>